<accession>A0A6P6S6V9</accession>
<comment type="similarity">
    <text evidence="2">Belongs to the IQD family.</text>
</comment>
<dbReference type="Pfam" id="PF00612">
    <property type="entry name" value="IQ"/>
    <property type="match status" value="1"/>
</dbReference>
<reference evidence="3" key="1">
    <citation type="journal article" date="2025" name="Foods">
        <title>Unveiling the Microbial Signatures of Arabica Coffee Cherries: Insights into Ripeness Specific Diversity, Functional Traits, and Implications for Quality and Safety.</title>
        <authorList>
            <consortium name="RefSeq"/>
            <person name="Tenea G.N."/>
            <person name="Cifuentes V."/>
            <person name="Reyes P."/>
            <person name="Cevallos-Vallejos M."/>
        </authorList>
    </citation>
    <scope>NUCLEOTIDE SEQUENCE [LARGE SCALE GENOMIC DNA]</scope>
</reference>
<dbReference type="PROSITE" id="PS50096">
    <property type="entry name" value="IQ"/>
    <property type="match status" value="1"/>
</dbReference>
<dbReference type="PANTHER" id="PTHR32295">
    <property type="entry name" value="IQ-DOMAIN 5-RELATED"/>
    <property type="match status" value="1"/>
</dbReference>
<keyword evidence="1" id="KW-0112">Calmodulin-binding</keyword>
<gene>
    <name evidence="4" type="primary">LOC113688075</name>
</gene>
<reference evidence="4" key="2">
    <citation type="submission" date="2025-08" db="UniProtKB">
        <authorList>
            <consortium name="RefSeq"/>
        </authorList>
    </citation>
    <scope>IDENTIFICATION</scope>
    <source>
        <tissue evidence="4">Leaves</tissue>
    </source>
</reference>
<dbReference type="GO" id="GO:0005516">
    <property type="term" value="F:calmodulin binding"/>
    <property type="evidence" value="ECO:0007669"/>
    <property type="project" value="UniProtKB-KW"/>
</dbReference>
<sequence>MGSGDWFKTFISLKKVKEDGSKHGKGKSAPAQKANGSMWRYLSGKESTALAIANGSSSKRSRRRGITEDTAATRIQTAFRRYVARKAVHRLRAIGRCRGAIAALTAEKQASSALIHIHFWNKMQAEIKARRQGMVNENRIQQKKQENRLKLEAKLQELEVDWCGGSETMEEILQRIQQREVAAVKRERAMAYAFSHQWRANSSHYFGQAYYDLGKDSWGWSWKERWIAVRPWETRVLANSKKVHSKQGDRVWKTTSPAAMKLVVTVKPSLFNGKGLHQARQLPDHIIEKQASQKT</sequence>
<dbReference type="AlphaFoldDB" id="A0A6P6S6V9"/>
<protein>
    <submittedName>
        <fullName evidence="4">Protein IQ-DOMAIN 10</fullName>
    </submittedName>
</protein>
<evidence type="ECO:0000256" key="2">
    <source>
        <dbReference type="ARBA" id="ARBA00024341"/>
    </source>
</evidence>
<evidence type="ECO:0000256" key="1">
    <source>
        <dbReference type="ARBA" id="ARBA00022860"/>
    </source>
</evidence>
<organism evidence="3 4">
    <name type="scientific">Coffea arabica</name>
    <name type="common">Arabian coffee</name>
    <dbReference type="NCBI Taxonomy" id="13443"/>
    <lineage>
        <taxon>Eukaryota</taxon>
        <taxon>Viridiplantae</taxon>
        <taxon>Streptophyta</taxon>
        <taxon>Embryophyta</taxon>
        <taxon>Tracheophyta</taxon>
        <taxon>Spermatophyta</taxon>
        <taxon>Magnoliopsida</taxon>
        <taxon>eudicotyledons</taxon>
        <taxon>Gunneridae</taxon>
        <taxon>Pentapetalae</taxon>
        <taxon>asterids</taxon>
        <taxon>lamiids</taxon>
        <taxon>Gentianales</taxon>
        <taxon>Rubiaceae</taxon>
        <taxon>Ixoroideae</taxon>
        <taxon>Gardenieae complex</taxon>
        <taxon>Bertiereae - Coffeeae clade</taxon>
        <taxon>Coffeeae</taxon>
        <taxon>Coffea</taxon>
    </lineage>
</organism>
<evidence type="ECO:0000313" key="4">
    <source>
        <dbReference type="RefSeq" id="XP_027061524.1"/>
    </source>
</evidence>
<dbReference type="GeneID" id="113688075"/>
<dbReference type="PANTHER" id="PTHR32295:SF134">
    <property type="entry name" value="PROTEIN IQ-DOMAIN 10"/>
    <property type="match status" value="1"/>
</dbReference>
<proteinExistence type="inferred from homology"/>
<keyword evidence="3" id="KW-1185">Reference proteome</keyword>
<dbReference type="Proteomes" id="UP001652660">
    <property type="component" value="Chromosome 5e"/>
</dbReference>
<evidence type="ECO:0000313" key="3">
    <source>
        <dbReference type="Proteomes" id="UP001652660"/>
    </source>
</evidence>
<dbReference type="RefSeq" id="XP_027061524.1">
    <property type="nucleotide sequence ID" value="XM_027205723.2"/>
</dbReference>
<name>A0A6P6S6V9_COFAR</name>
<dbReference type="InterPro" id="IPR000048">
    <property type="entry name" value="IQ_motif_EF-hand-BS"/>
</dbReference>